<keyword evidence="5 15" id="KW-0240">DNA-directed RNA polymerase</keyword>
<protein>
    <recommendedName>
        <fullName evidence="3">DNA-directed RNA polymerase III subunit RPC3</fullName>
    </recommendedName>
    <alternativeName>
        <fullName evidence="8">DNA-directed RNA polymerase III subunit C</fullName>
    </alternativeName>
    <alternativeName>
        <fullName evidence="4">DNA-directed RNA polymerase III subunit rpc3</fullName>
    </alternativeName>
</protein>
<feature type="compositionally biased region" description="Basic and acidic residues" evidence="11">
    <location>
        <begin position="41"/>
        <end position="51"/>
    </location>
</feature>
<feature type="region of interest" description="Disordered" evidence="11">
    <location>
        <begin position="783"/>
        <end position="819"/>
    </location>
</feature>
<dbReference type="FunFam" id="1.10.10.10:FF:000262">
    <property type="entry name" value="DNA-directed RNA polymerase III subunit RPC3"/>
    <property type="match status" value="1"/>
</dbReference>
<evidence type="ECO:0000256" key="9">
    <source>
        <dbReference type="ARBA" id="ARBA00055266"/>
    </source>
</evidence>
<evidence type="ECO:0000256" key="7">
    <source>
        <dbReference type="ARBA" id="ARBA00023242"/>
    </source>
</evidence>
<dbReference type="Pfam" id="PF20912">
    <property type="entry name" value="RPC3_helical"/>
    <property type="match status" value="1"/>
</dbReference>
<keyword evidence="16" id="KW-1185">Reference proteome</keyword>
<dbReference type="GO" id="GO:0005634">
    <property type="term" value="C:nucleus"/>
    <property type="evidence" value="ECO:0007669"/>
    <property type="project" value="UniProtKB-SubCell"/>
</dbReference>
<dbReference type="PANTHER" id="PTHR21585:SF0">
    <property type="entry name" value="ARMADILLO-LIKE HELICAL DOMAIN-CONTAINING PROTEIN 4"/>
    <property type="match status" value="1"/>
</dbReference>
<dbReference type="InParanoid" id="L9L2S0"/>
<dbReference type="FunFam" id="1.10.10.10:FF:000199">
    <property type="entry name" value="DNA-directed RNA polymerase III subunit RPC3"/>
    <property type="match status" value="1"/>
</dbReference>
<gene>
    <name evidence="15" type="ORF">TREES_T100020373</name>
</gene>
<comment type="subcellular location">
    <subcellularLocation>
        <location evidence="1">Nucleus</location>
    </subcellularLocation>
</comment>
<evidence type="ECO:0000256" key="4">
    <source>
        <dbReference type="ARBA" id="ARBA00017777"/>
    </source>
</evidence>
<dbReference type="Pfam" id="PF05645">
    <property type="entry name" value="RNA_pol_Rpc82"/>
    <property type="match status" value="1"/>
</dbReference>
<dbReference type="STRING" id="246437.L9L2S0"/>
<feature type="compositionally biased region" description="Basic and acidic residues" evidence="11">
    <location>
        <begin position="797"/>
        <end position="814"/>
    </location>
</feature>
<feature type="signal peptide" evidence="12">
    <location>
        <begin position="1"/>
        <end position="27"/>
    </location>
</feature>
<evidence type="ECO:0000256" key="10">
    <source>
        <dbReference type="ARBA" id="ARBA00065155"/>
    </source>
</evidence>
<keyword evidence="7" id="KW-0539">Nucleus</keyword>
<dbReference type="PANTHER" id="PTHR21585">
    <property type="entry name" value="FULL-LENGTH CDNA CLONE CS0DC025YL05 OF NEUROBLASTOMA"/>
    <property type="match status" value="1"/>
</dbReference>
<evidence type="ECO:0000256" key="6">
    <source>
        <dbReference type="ARBA" id="ARBA00023163"/>
    </source>
</evidence>
<dbReference type="Proteomes" id="UP000011518">
    <property type="component" value="Unassembled WGS sequence"/>
</dbReference>
<dbReference type="GO" id="GO:0006351">
    <property type="term" value="P:DNA-templated transcription"/>
    <property type="evidence" value="ECO:0007669"/>
    <property type="project" value="InterPro"/>
</dbReference>
<evidence type="ECO:0000256" key="12">
    <source>
        <dbReference type="SAM" id="SignalP"/>
    </source>
</evidence>
<sequence length="1120" mass="123446">MSRPTVSHICLAFYSLLVLNFATQCLAFPKVERRGVEHVHVEEGQSERMSTDDLESSSATSKWTPQRVVSEDPMLVSAGPSATSLNKVFSINKETHLLEVGFIPSNSPSVYTATEPVVLAGEKVFSSSQQEGVSPESRLSKAILTVSTVSLNIDGKGEPLSSTHVQPMVERTTDATQGFPKYGDDQLFATESQEGVRLGQSSSSHVNTKEMLTTNLRPEESEADTGHRTTLFPGAKATADTEPASLLPGWEKPSQMTADNTQVTAAKHSLTTSEYLLSVEPETDSMLGAPEITESVSTAVPAASIFSDEWDDTKVESVSQIRNPKLGDSAETQVRVETSRTAPASHDGMEGGQPLTEAAEVAVGLPEEKIHVGTPLPILQGEEQSPAFTHQSSFGPTSLMEDSNVSVVNLFQSAGGVTESTKENDAIFFLETTVSVSEYESEAYRLLGNTLKDIITQEMTTAVQEPEATLSLVTTLEVTRDNTQTEKETEVLSPVSEAHGVTQLSRRWETLATTVSTTAMPLSLEVTPAMEDLTDTITGPDEEFTSVWGSPVTPPGIMAEAPSSSPALLVSETPSERTVVPSITRVNTAATYGLDQPESEEHFGEIVEKIGVHLIRTGSQPLRVIAHDTGTSLDQVKKALCVLIQHNLVIYQVHKCGVVEYEAQCGRMLRMLRYPRYIYTTKTLYSDTGELIVEELLLNGKMTMSAVVKKVTDRLTETMEDSKTMDYAEVSNTFVRLADTHFVQRCPLVPATEKSESGPPPPAPTLVITEKDMYLVPTLSLIGKGKRRRSSEEDAAGEPKAKRPKHSTDNKEPTPDDGIYWQANLDRFRQHFRDQAIMSAVANRMDQTSSEIVRTMLRMSEITTPSSAPFTLPLFSNEIFRSLPVGYNISKQVLDQYLTLLADDPLEFVGKSGDSGGGMYVISLHKALASLATATLESVVQERFGSRCARIFCLVLQKKHLEQKQVEDFAMIPAKEAKDMLYKMLSENFMSLQEIPKTPDHAPSRTFYLYIVNVLSVARMLLHRCYKSIANLIERRQFEARENKRLLEKSQRVEAIIASMQAMGAEEAQLQEIEEMITAPERQQLETLKRNVNKLDASELQVDETIFLLESYIESTMKRQ</sequence>
<keyword evidence="6" id="KW-0804">Transcription</keyword>
<evidence type="ECO:0000256" key="3">
    <source>
        <dbReference type="ARBA" id="ARBA00016689"/>
    </source>
</evidence>
<accession>L9L2S0</accession>
<dbReference type="Pfam" id="PF15767">
    <property type="entry name" value="ARMH4"/>
    <property type="match status" value="1"/>
</dbReference>
<dbReference type="InterPro" id="IPR036388">
    <property type="entry name" value="WH-like_DNA-bd_sf"/>
</dbReference>
<evidence type="ECO:0000259" key="14">
    <source>
        <dbReference type="Pfam" id="PF22536"/>
    </source>
</evidence>
<name>L9L2S0_TUPCH</name>
<evidence type="ECO:0000256" key="5">
    <source>
        <dbReference type="ARBA" id="ARBA00022478"/>
    </source>
</evidence>
<comment type="subunit">
    <text evidence="10">Component of the RNA polymerase III complex consisting of 17 subunits: a ten-subunit horseshoe-shaped catalytic core composed of POLR3A/RPC1, POLR3B/RPC2, POLR1C/RPAC1, POLR1D/RPAC2, POLR3K/RPC10, POLR2E/RPABC1, POLR2F/RPABC2, POLR2H/RPABC3, POLR2K/RPABC4 and POLR2L/RPABC5; a mobile stalk composed of two subunits POLR3H/RPC8 and CRCP/RPC9, protruding from the core and functioning primarily in transcription initiation; and additional subunits homologous to general transcription factors of the RNA polymerase II machinery, POLR3C/RPC3-POLR3F/RPC6-POLR3G/RPC7 heterotrimer required for transcription initiation and POLR3D/RPC4-POLR3E/RPC5 heterodimer involved in both transcription initiation and termination. Directly interacts with POLR3G/RPC7 and POLR3GL. Directly interacts with POLR3F/RPC6. Interacts with GTF3C4. As part of the RNA polymerase III complex, interacts with PKP2.</text>
</comment>
<dbReference type="GO" id="GO:0003677">
    <property type="term" value="F:DNA binding"/>
    <property type="evidence" value="ECO:0007669"/>
    <property type="project" value="InterPro"/>
</dbReference>
<evidence type="ECO:0000313" key="15">
    <source>
        <dbReference type="EMBL" id="ELW69034.1"/>
    </source>
</evidence>
<dbReference type="EMBL" id="KB320549">
    <property type="protein sequence ID" value="ELW69034.1"/>
    <property type="molecule type" value="Genomic_DNA"/>
</dbReference>
<dbReference type="InterPro" id="IPR055207">
    <property type="entry name" value="POLR3C_WHD"/>
</dbReference>
<comment type="similarity">
    <text evidence="2">Belongs to the eukaryotic RPC3/POLR3C RNA polymerase subunit family.</text>
</comment>
<feature type="domain" description="RNA polymerase III Rpc82 C -terminal" evidence="13">
    <location>
        <begin position="732"/>
        <end position="931"/>
    </location>
</feature>
<evidence type="ECO:0000259" key="13">
    <source>
        <dbReference type="Pfam" id="PF05645"/>
    </source>
</evidence>
<dbReference type="Gene3D" id="6.10.140.1450">
    <property type="match status" value="1"/>
</dbReference>
<dbReference type="FunCoup" id="L9L2S0">
    <property type="interactions" value="61"/>
</dbReference>
<evidence type="ECO:0000256" key="8">
    <source>
        <dbReference type="ARBA" id="ARBA00032387"/>
    </source>
</evidence>
<evidence type="ECO:0000256" key="11">
    <source>
        <dbReference type="SAM" id="MobiDB-lite"/>
    </source>
</evidence>
<dbReference type="Gene3D" id="1.10.10.10">
    <property type="entry name" value="Winged helix-like DNA-binding domain superfamily/Winged helix DNA-binding domain"/>
    <property type="match status" value="4"/>
</dbReference>
<dbReference type="FunFam" id="1.10.10.10:FF:000218">
    <property type="entry name" value="DNA-directed RNA polymerase III subunit RPC3"/>
    <property type="match status" value="1"/>
</dbReference>
<evidence type="ECO:0000313" key="16">
    <source>
        <dbReference type="Proteomes" id="UP000011518"/>
    </source>
</evidence>
<keyword evidence="12" id="KW-0732">Signal</keyword>
<proteinExistence type="inferred from homology"/>
<feature type="chain" id="PRO_5004000438" description="DNA-directed RNA polymerase III subunit RPC3" evidence="12">
    <location>
        <begin position="28"/>
        <end position="1120"/>
    </location>
</feature>
<evidence type="ECO:0000256" key="1">
    <source>
        <dbReference type="ARBA" id="ARBA00004123"/>
    </source>
</evidence>
<reference evidence="16" key="1">
    <citation type="submission" date="2012-07" db="EMBL/GenBank/DDBJ databases">
        <title>Genome of the Chinese tree shrew, a rising model animal genetically related to primates.</title>
        <authorList>
            <person name="Zhang G."/>
            <person name="Fan Y."/>
            <person name="Yao Y."/>
            <person name="Huang Z."/>
        </authorList>
    </citation>
    <scope>NUCLEOTIDE SEQUENCE [LARGE SCALE GENOMIC DNA]</scope>
</reference>
<dbReference type="InterPro" id="IPR031524">
    <property type="entry name" value="ARMH4"/>
</dbReference>
<feature type="region of interest" description="Disordered" evidence="11">
    <location>
        <begin position="41"/>
        <end position="65"/>
    </location>
</feature>
<dbReference type="InterPro" id="IPR008806">
    <property type="entry name" value="RNA_pol_III_Rpc82_C"/>
</dbReference>
<dbReference type="AlphaFoldDB" id="L9L2S0"/>
<organism evidence="15 16">
    <name type="scientific">Tupaia chinensis</name>
    <name type="common">Chinese tree shrew</name>
    <name type="synonym">Tupaia belangeri chinensis</name>
    <dbReference type="NCBI Taxonomy" id="246437"/>
    <lineage>
        <taxon>Eukaryota</taxon>
        <taxon>Metazoa</taxon>
        <taxon>Chordata</taxon>
        <taxon>Craniata</taxon>
        <taxon>Vertebrata</taxon>
        <taxon>Euteleostomi</taxon>
        <taxon>Mammalia</taxon>
        <taxon>Eutheria</taxon>
        <taxon>Euarchontoglires</taxon>
        <taxon>Scandentia</taxon>
        <taxon>Tupaiidae</taxon>
        <taxon>Tupaia</taxon>
    </lineage>
</organism>
<feature type="domain" description="DNA-directed RNA polymerase III subunit RPC3 winged-helix" evidence="14">
    <location>
        <begin position="936"/>
        <end position="1012"/>
    </location>
</feature>
<dbReference type="eggNOG" id="ENOG502QWJQ">
    <property type="taxonomic scope" value="Eukaryota"/>
</dbReference>
<dbReference type="GO" id="GO:0000428">
    <property type="term" value="C:DNA-directed RNA polymerase complex"/>
    <property type="evidence" value="ECO:0007669"/>
    <property type="project" value="UniProtKB-KW"/>
</dbReference>
<reference evidence="16" key="2">
    <citation type="journal article" date="2013" name="Nat. Commun.">
        <title>Genome of the Chinese tree shrew.</title>
        <authorList>
            <person name="Fan Y."/>
            <person name="Huang Z.Y."/>
            <person name="Cao C.C."/>
            <person name="Chen C.S."/>
            <person name="Chen Y.X."/>
            <person name="Fan D.D."/>
            <person name="He J."/>
            <person name="Hou H.L."/>
            <person name="Hu L."/>
            <person name="Hu X.T."/>
            <person name="Jiang X.T."/>
            <person name="Lai R."/>
            <person name="Lang Y.S."/>
            <person name="Liang B."/>
            <person name="Liao S.G."/>
            <person name="Mu D."/>
            <person name="Ma Y.Y."/>
            <person name="Niu Y.Y."/>
            <person name="Sun X.Q."/>
            <person name="Xia J.Q."/>
            <person name="Xiao J."/>
            <person name="Xiong Z.Q."/>
            <person name="Xu L."/>
            <person name="Yang L."/>
            <person name="Zhang Y."/>
            <person name="Zhao W."/>
            <person name="Zhao X.D."/>
            <person name="Zheng Y.T."/>
            <person name="Zhou J.M."/>
            <person name="Zhu Y.B."/>
            <person name="Zhang G.J."/>
            <person name="Wang J."/>
            <person name="Yao Y.G."/>
        </authorList>
    </citation>
    <scope>NUCLEOTIDE SEQUENCE [LARGE SCALE GENOMIC DNA]</scope>
</reference>
<dbReference type="Pfam" id="PF22536">
    <property type="entry name" value="WHD_POLR3C"/>
    <property type="match status" value="1"/>
</dbReference>
<evidence type="ECO:0000256" key="2">
    <source>
        <dbReference type="ARBA" id="ARBA00007206"/>
    </source>
</evidence>
<dbReference type="FunFam" id="1.10.10.10:FF:000256">
    <property type="entry name" value="DNA-directed RNA polymerase III subunit RPC3"/>
    <property type="match status" value="1"/>
</dbReference>
<comment type="function">
    <text evidence="9">DNA-dependent RNA polymerase catalyzes the transcription of DNA into RNA using the four ribonucleoside triphosphates as substrates. Specific peripheric component of RNA polymerase III (Pol III) which synthesizes small non-coding RNAs including 5S rRNA, snRNAs, tRNAs and miRNAs from at least 500 distinct genomic loci. Part of POLR3C/RPC3-POLR3F/RPC6-POLR3G/RPC7 heterotrimer, coordinates the dynamics of Pol III stalk and clamp modules during the transition from apo to elongation state. Pol III plays a key role in sensing and limiting infection by intracellular bacteria and DNA viruses. Acts as a nuclear and cytosolic DNA sensor involved in innate immune response. Can sense non-self dsDNA that serves as template for transcription into dsRNA. The non-self RNA polymerase III transcripts, such as Epstein-Barr virus-encoded RNAs (EBERs) induce type I interferon and NF-kappa-B through the RIG-I pathway. Preferentially binds single-stranded DNA (ssDNA) in a sequence-independent manner.</text>
</comment>